<protein>
    <recommendedName>
        <fullName evidence="15 16">Type III pantothenate kinase</fullName>
        <ecNumber evidence="6 16">2.7.1.33</ecNumber>
    </recommendedName>
    <alternativeName>
        <fullName evidence="16">PanK-III</fullName>
    </alternativeName>
    <alternativeName>
        <fullName evidence="16">Pantothenic acid kinase</fullName>
    </alternativeName>
</protein>
<evidence type="ECO:0000256" key="11">
    <source>
        <dbReference type="ARBA" id="ARBA00022840"/>
    </source>
</evidence>
<feature type="binding site" evidence="16">
    <location>
        <position position="131"/>
    </location>
    <ligand>
        <name>K(+)</name>
        <dbReference type="ChEBI" id="CHEBI:29103"/>
    </ligand>
</feature>
<dbReference type="NCBIfam" id="TIGR00671">
    <property type="entry name" value="baf"/>
    <property type="match status" value="1"/>
</dbReference>
<keyword evidence="8 16" id="KW-0808">Transferase</keyword>
<evidence type="ECO:0000313" key="17">
    <source>
        <dbReference type="EMBL" id="AKP50987.1"/>
    </source>
</evidence>
<evidence type="ECO:0000256" key="3">
    <source>
        <dbReference type="ARBA" id="ARBA00004496"/>
    </source>
</evidence>
<dbReference type="STRING" id="320787.CA2015_1550"/>
<feature type="active site" description="Proton acceptor" evidence="16">
    <location>
        <position position="111"/>
    </location>
</feature>
<keyword evidence="18" id="KW-1185">Reference proteome</keyword>
<dbReference type="GO" id="GO:0046872">
    <property type="term" value="F:metal ion binding"/>
    <property type="evidence" value="ECO:0007669"/>
    <property type="project" value="UniProtKB-KW"/>
</dbReference>
<dbReference type="GO" id="GO:0004594">
    <property type="term" value="F:pantothenate kinase activity"/>
    <property type="evidence" value="ECO:0007669"/>
    <property type="project" value="UniProtKB-UniRule"/>
</dbReference>
<dbReference type="EC" id="2.7.1.33" evidence="6 16"/>
<dbReference type="GO" id="GO:0005524">
    <property type="term" value="F:ATP binding"/>
    <property type="evidence" value="ECO:0007669"/>
    <property type="project" value="UniProtKB-UniRule"/>
</dbReference>
<dbReference type="RefSeq" id="WP_048641382.1">
    <property type="nucleotide sequence ID" value="NZ_CP012040.1"/>
</dbReference>
<dbReference type="KEGG" id="camu:CA2015_1550"/>
<organism evidence="17 18">
    <name type="scientific">Cyclobacterium amurskyense</name>
    <dbReference type="NCBI Taxonomy" id="320787"/>
    <lineage>
        <taxon>Bacteria</taxon>
        <taxon>Pseudomonadati</taxon>
        <taxon>Bacteroidota</taxon>
        <taxon>Cytophagia</taxon>
        <taxon>Cytophagales</taxon>
        <taxon>Cyclobacteriaceae</taxon>
        <taxon>Cyclobacterium</taxon>
    </lineage>
</organism>
<comment type="similarity">
    <text evidence="14 16">Belongs to the type III pantothenate kinase family.</text>
</comment>
<keyword evidence="12 16" id="KW-0630">Potassium</keyword>
<dbReference type="Gene3D" id="3.30.420.40">
    <property type="match status" value="2"/>
</dbReference>
<keyword evidence="9 16" id="KW-0547">Nucleotide-binding</keyword>
<comment type="cofactor">
    <cofactor evidence="16">
        <name>NH4(+)</name>
        <dbReference type="ChEBI" id="CHEBI:28938"/>
    </cofactor>
    <cofactor evidence="16">
        <name>K(+)</name>
        <dbReference type="ChEBI" id="CHEBI:29103"/>
    </cofactor>
    <text evidence="16">A monovalent cation. Ammonium or potassium.</text>
</comment>
<evidence type="ECO:0000256" key="9">
    <source>
        <dbReference type="ARBA" id="ARBA00022741"/>
    </source>
</evidence>
<feature type="binding site" evidence="16">
    <location>
        <position position="186"/>
    </location>
    <ligand>
        <name>substrate</name>
    </ligand>
</feature>
<keyword evidence="7 16" id="KW-0963">Cytoplasm</keyword>
<comment type="subcellular location">
    <subcellularLocation>
        <location evidence="3 16">Cytoplasm</location>
    </subcellularLocation>
</comment>
<feature type="binding site" evidence="16">
    <location>
        <begin position="109"/>
        <end position="112"/>
    </location>
    <ligand>
        <name>substrate</name>
    </ligand>
</feature>
<evidence type="ECO:0000256" key="6">
    <source>
        <dbReference type="ARBA" id="ARBA00012102"/>
    </source>
</evidence>
<evidence type="ECO:0000256" key="16">
    <source>
        <dbReference type="HAMAP-Rule" id="MF_01274"/>
    </source>
</evidence>
<dbReference type="InterPro" id="IPR043129">
    <property type="entry name" value="ATPase_NBD"/>
</dbReference>
<accession>A0A0H4PRV4</accession>
<dbReference type="SUPFAM" id="SSF53067">
    <property type="entry name" value="Actin-like ATPase domain"/>
    <property type="match status" value="2"/>
</dbReference>
<evidence type="ECO:0000256" key="10">
    <source>
        <dbReference type="ARBA" id="ARBA00022777"/>
    </source>
</evidence>
<gene>
    <name evidence="16" type="primary">coaX</name>
    <name evidence="17" type="ORF">CA2015_1550</name>
</gene>
<keyword evidence="10 16" id="KW-0418">Kinase</keyword>
<dbReference type="GO" id="GO:0015937">
    <property type="term" value="P:coenzyme A biosynthetic process"/>
    <property type="evidence" value="ECO:0007669"/>
    <property type="project" value="UniProtKB-UniRule"/>
</dbReference>
<evidence type="ECO:0000313" key="18">
    <source>
        <dbReference type="Proteomes" id="UP000036520"/>
    </source>
</evidence>
<dbReference type="PANTHER" id="PTHR34265:SF1">
    <property type="entry name" value="TYPE III PANTOTHENATE KINASE"/>
    <property type="match status" value="1"/>
</dbReference>
<keyword evidence="11 16" id="KW-0067">ATP-binding</keyword>
<reference evidence="17 18" key="1">
    <citation type="submission" date="2015-07" db="EMBL/GenBank/DDBJ databases">
        <authorList>
            <person name="Kim K.M."/>
        </authorList>
    </citation>
    <scope>NUCLEOTIDE SEQUENCE [LARGE SCALE GENOMIC DNA]</scope>
    <source>
        <strain evidence="17 18">KCTC 12363</strain>
    </source>
</reference>
<dbReference type="Pfam" id="PF03309">
    <property type="entry name" value="Pan_kinase"/>
    <property type="match status" value="1"/>
</dbReference>
<evidence type="ECO:0000256" key="7">
    <source>
        <dbReference type="ARBA" id="ARBA00022490"/>
    </source>
</evidence>
<keyword evidence="16" id="KW-0479">Metal-binding</keyword>
<evidence type="ECO:0000256" key="15">
    <source>
        <dbReference type="ARBA" id="ARBA00040883"/>
    </source>
</evidence>
<dbReference type="AlphaFoldDB" id="A0A0H4PRV4"/>
<evidence type="ECO:0000256" key="5">
    <source>
        <dbReference type="ARBA" id="ARBA00011738"/>
    </source>
</evidence>
<dbReference type="PATRIC" id="fig|320787.5.peg.1714"/>
<evidence type="ECO:0000256" key="13">
    <source>
        <dbReference type="ARBA" id="ARBA00022993"/>
    </source>
</evidence>
<comment type="pathway">
    <text evidence="4 16">Cofactor biosynthesis; coenzyme A biosynthesis; CoA from (R)-pantothenate: step 1/5.</text>
</comment>
<proteinExistence type="inferred from homology"/>
<dbReference type="UniPathway" id="UPA00241">
    <property type="reaction ID" value="UER00352"/>
</dbReference>
<evidence type="ECO:0000256" key="8">
    <source>
        <dbReference type="ARBA" id="ARBA00022679"/>
    </source>
</evidence>
<dbReference type="Proteomes" id="UP000036520">
    <property type="component" value="Chromosome"/>
</dbReference>
<dbReference type="CDD" id="cd24015">
    <property type="entry name" value="ASKHA_NBD_PanK-III"/>
    <property type="match status" value="1"/>
</dbReference>
<feature type="binding site" evidence="16">
    <location>
        <position position="134"/>
    </location>
    <ligand>
        <name>ATP</name>
        <dbReference type="ChEBI" id="CHEBI:30616"/>
    </ligand>
</feature>
<dbReference type="InterPro" id="IPR004619">
    <property type="entry name" value="Type_III_PanK"/>
</dbReference>
<comment type="cofactor">
    <cofactor evidence="2">
        <name>K(+)</name>
        <dbReference type="ChEBI" id="CHEBI:29103"/>
    </cofactor>
</comment>
<dbReference type="HAMAP" id="MF_01274">
    <property type="entry name" value="Pantothen_kinase_3"/>
    <property type="match status" value="1"/>
</dbReference>
<comment type="catalytic activity">
    <reaction evidence="1 16">
        <text>(R)-pantothenate + ATP = (R)-4'-phosphopantothenate + ADP + H(+)</text>
        <dbReference type="Rhea" id="RHEA:16373"/>
        <dbReference type="ChEBI" id="CHEBI:10986"/>
        <dbReference type="ChEBI" id="CHEBI:15378"/>
        <dbReference type="ChEBI" id="CHEBI:29032"/>
        <dbReference type="ChEBI" id="CHEBI:30616"/>
        <dbReference type="ChEBI" id="CHEBI:456216"/>
        <dbReference type="EC" id="2.7.1.33"/>
    </reaction>
</comment>
<dbReference type="PANTHER" id="PTHR34265">
    <property type="entry name" value="TYPE III PANTOTHENATE KINASE"/>
    <property type="match status" value="1"/>
</dbReference>
<name>A0A0H4PRV4_9BACT</name>
<comment type="function">
    <text evidence="16">Catalyzes the phosphorylation of pantothenate (Pan), the first step in CoA biosynthesis.</text>
</comment>
<dbReference type="OrthoDB" id="9804707at2"/>
<dbReference type="EMBL" id="CP012040">
    <property type="protein sequence ID" value="AKP50987.1"/>
    <property type="molecule type" value="Genomic_DNA"/>
</dbReference>
<sequence length="258" mass="28503">MFLSIDAGNSNIVFGFYQQADDSWEEELRIPTKKGMKVYDLEKKLALFFLEKNWTADKIDQIGLSTVVPDLLPVLTRLCLGFFRKAPYVINENSYGLLPVKAMNPTEIGTDLMANITAAYLRYNSACIIVDFGTALTFSVVDQSGMVTGVNIFPGIKTAINSLFTNTAKLPKVELKMPESALGKDTVHAIQAGIFYGYSGLVRGMIEAIEQETNCNYQVILTGGMSSLMNNLGERFKTVDGNLTLKGIYQITSFNLDK</sequence>
<evidence type="ECO:0000256" key="1">
    <source>
        <dbReference type="ARBA" id="ARBA00001206"/>
    </source>
</evidence>
<comment type="caution">
    <text evidence="16">Lacks conserved residue(s) required for the propagation of feature annotation.</text>
</comment>
<evidence type="ECO:0000256" key="4">
    <source>
        <dbReference type="ARBA" id="ARBA00005225"/>
    </source>
</evidence>
<evidence type="ECO:0000256" key="2">
    <source>
        <dbReference type="ARBA" id="ARBA00001958"/>
    </source>
</evidence>
<comment type="subunit">
    <text evidence="5 16">Homodimer.</text>
</comment>
<evidence type="ECO:0000256" key="12">
    <source>
        <dbReference type="ARBA" id="ARBA00022958"/>
    </source>
</evidence>
<evidence type="ECO:0000256" key="14">
    <source>
        <dbReference type="ARBA" id="ARBA00038036"/>
    </source>
</evidence>
<feature type="binding site" evidence="16">
    <location>
        <begin position="6"/>
        <end position="13"/>
    </location>
    <ligand>
        <name>ATP</name>
        <dbReference type="ChEBI" id="CHEBI:30616"/>
    </ligand>
</feature>
<dbReference type="GO" id="GO:0005737">
    <property type="term" value="C:cytoplasm"/>
    <property type="evidence" value="ECO:0007669"/>
    <property type="project" value="UniProtKB-SubCell"/>
</dbReference>
<keyword evidence="13 16" id="KW-0173">Coenzyme A biosynthesis</keyword>